<comment type="caution">
    <text evidence="1">The sequence shown here is derived from an EMBL/GenBank/DDBJ whole genome shotgun (WGS) entry which is preliminary data.</text>
</comment>
<dbReference type="GO" id="GO:0006281">
    <property type="term" value="P:DNA repair"/>
    <property type="evidence" value="ECO:0007669"/>
    <property type="project" value="TreeGrafter"/>
</dbReference>
<dbReference type="Proteomes" id="UP000006437">
    <property type="component" value="Unassembled WGS sequence"/>
</dbReference>
<evidence type="ECO:0008006" key="3">
    <source>
        <dbReference type="Google" id="ProtNLM"/>
    </source>
</evidence>
<dbReference type="PATRIC" id="fig|796937.3.peg.1701"/>
<evidence type="ECO:0000313" key="1">
    <source>
        <dbReference type="EMBL" id="EHL13177.1"/>
    </source>
</evidence>
<dbReference type="InterPro" id="IPR023198">
    <property type="entry name" value="PGP-like_dom2"/>
</dbReference>
<dbReference type="PANTHER" id="PTHR43434">
    <property type="entry name" value="PHOSPHOGLYCOLATE PHOSPHATASE"/>
    <property type="match status" value="1"/>
</dbReference>
<reference evidence="1 2" key="1">
    <citation type="submission" date="2011-08" db="EMBL/GenBank/DDBJ databases">
        <title>The Genome Sequence of Eubacteriaceae bacterium ACC19a.</title>
        <authorList>
            <consortium name="The Broad Institute Genome Sequencing Platform"/>
            <person name="Earl A."/>
            <person name="Ward D."/>
            <person name="Feldgarden M."/>
            <person name="Gevers D."/>
            <person name="Sizova M."/>
            <person name="Hazen A."/>
            <person name="Epstein S."/>
            <person name="Young S.K."/>
            <person name="Zeng Q."/>
            <person name="Gargeya S."/>
            <person name="Fitzgerald M."/>
            <person name="Haas B."/>
            <person name="Abouelleil A."/>
            <person name="Alvarado L."/>
            <person name="Arachchi H.M."/>
            <person name="Berlin A."/>
            <person name="Brown A."/>
            <person name="Chapman S.B."/>
            <person name="Chen Z."/>
            <person name="Dunbar C."/>
            <person name="Freedman E."/>
            <person name="Gearin G."/>
            <person name="Gellesch M."/>
            <person name="Goldberg J."/>
            <person name="Griggs A."/>
            <person name="Gujja S."/>
            <person name="Heiman D."/>
            <person name="Howarth C."/>
            <person name="Larson L."/>
            <person name="Lui A."/>
            <person name="MacDonald P.J.P."/>
            <person name="Montmayeur A."/>
            <person name="Murphy C."/>
            <person name="Neiman D."/>
            <person name="Pearson M."/>
            <person name="Priest M."/>
            <person name="Roberts A."/>
            <person name="Saif S."/>
            <person name="Shea T."/>
            <person name="Shenoy N."/>
            <person name="Sisk P."/>
            <person name="Stolte C."/>
            <person name="Sykes S."/>
            <person name="Wortman J."/>
            <person name="Nusbaum C."/>
            <person name="Birren B."/>
        </authorList>
    </citation>
    <scope>NUCLEOTIDE SEQUENCE [LARGE SCALE GENOMIC DNA]</scope>
    <source>
        <strain evidence="1 2">ACC19a</strain>
    </source>
</reference>
<dbReference type="Gene3D" id="1.10.150.240">
    <property type="entry name" value="Putative phosphatase, domain 2"/>
    <property type="match status" value="1"/>
</dbReference>
<dbReference type="InterPro" id="IPR023214">
    <property type="entry name" value="HAD_sf"/>
</dbReference>
<dbReference type="InterPro" id="IPR006439">
    <property type="entry name" value="HAD-SF_hydro_IA"/>
</dbReference>
<dbReference type="InterPro" id="IPR050155">
    <property type="entry name" value="HAD-like_hydrolase_sf"/>
</dbReference>
<proteinExistence type="predicted"/>
<protein>
    <recommendedName>
        <fullName evidence="3">Phosphoglycolate phosphatase, bacterial</fullName>
    </recommendedName>
</protein>
<dbReference type="AlphaFoldDB" id="G9X254"/>
<name>G9X254_9FIRM</name>
<gene>
    <name evidence="1" type="ORF">HMPREF9629_00477</name>
</gene>
<dbReference type="GO" id="GO:0008967">
    <property type="term" value="F:phosphoglycolate phosphatase activity"/>
    <property type="evidence" value="ECO:0007669"/>
    <property type="project" value="TreeGrafter"/>
</dbReference>
<dbReference type="SFLD" id="SFLDS00003">
    <property type="entry name" value="Haloacid_Dehalogenase"/>
    <property type="match status" value="1"/>
</dbReference>
<dbReference type="HOGENOM" id="CLU_045011_19_1_9"/>
<dbReference type="PANTHER" id="PTHR43434:SF1">
    <property type="entry name" value="PHOSPHOGLYCOLATE PHOSPHATASE"/>
    <property type="match status" value="1"/>
</dbReference>
<sequence>MKFYDTFIFDLDGTLLDTIGDLTNAVNYALKNYDYPQKTISQIKSYVGDGIAKLIERAIPQGLENKNYNDVLKLFSDYYNSHLTDCTHIYDDIITVFEKLKEKNCKIAIVSNKSDKYVKILSEYFFKNYVDIAIGESENIRKKPSSDMADYALSTLGKKTDTSVYIGDSEVDILTAKNSSLPCISVSWGFRSKEFLEKNGANIIIDSPLELLKYI</sequence>
<dbReference type="Pfam" id="PF13419">
    <property type="entry name" value="HAD_2"/>
    <property type="match status" value="1"/>
</dbReference>
<dbReference type="EMBL" id="AFZE01000045">
    <property type="protein sequence ID" value="EHL13177.1"/>
    <property type="molecule type" value="Genomic_DNA"/>
</dbReference>
<dbReference type="RefSeq" id="WP_009524714.1">
    <property type="nucleotide sequence ID" value="NZ_JH414547.1"/>
</dbReference>
<accession>G9X254</accession>
<dbReference type="InterPro" id="IPR041492">
    <property type="entry name" value="HAD_2"/>
</dbReference>
<dbReference type="SFLD" id="SFLDG01129">
    <property type="entry name" value="C1.5:_HAD__Beta-PGM__Phosphata"/>
    <property type="match status" value="1"/>
</dbReference>
<evidence type="ECO:0000313" key="2">
    <source>
        <dbReference type="Proteomes" id="UP000006437"/>
    </source>
</evidence>
<organism evidence="1 2">
    <name type="scientific">Peptoanaerobacter stomatis</name>
    <dbReference type="NCBI Taxonomy" id="796937"/>
    <lineage>
        <taxon>Bacteria</taxon>
        <taxon>Bacillati</taxon>
        <taxon>Bacillota</taxon>
        <taxon>Clostridia</taxon>
        <taxon>Peptostreptococcales</taxon>
        <taxon>Filifactoraceae</taxon>
        <taxon>Peptoanaerobacter</taxon>
    </lineage>
</organism>
<dbReference type="NCBIfam" id="TIGR01549">
    <property type="entry name" value="HAD-SF-IA-v1"/>
    <property type="match status" value="1"/>
</dbReference>
<dbReference type="SUPFAM" id="SSF56784">
    <property type="entry name" value="HAD-like"/>
    <property type="match status" value="1"/>
</dbReference>
<dbReference type="BioCyc" id="EBAC796937-HMP:GMGH-478-MONOMER"/>
<dbReference type="Gene3D" id="3.40.50.1000">
    <property type="entry name" value="HAD superfamily/HAD-like"/>
    <property type="match status" value="1"/>
</dbReference>
<dbReference type="GO" id="GO:0005829">
    <property type="term" value="C:cytosol"/>
    <property type="evidence" value="ECO:0007669"/>
    <property type="project" value="TreeGrafter"/>
</dbReference>
<dbReference type="InterPro" id="IPR036412">
    <property type="entry name" value="HAD-like_sf"/>
</dbReference>